<dbReference type="InterPro" id="IPR001789">
    <property type="entry name" value="Sig_transdc_resp-reg_receiver"/>
</dbReference>
<evidence type="ECO:0000256" key="1">
    <source>
        <dbReference type="PROSITE-ProRule" id="PRU00169"/>
    </source>
</evidence>
<evidence type="ECO:0000313" key="4">
    <source>
        <dbReference type="Proteomes" id="UP000295468"/>
    </source>
</evidence>
<gene>
    <name evidence="3" type="ORF">CLV82_2522</name>
</gene>
<dbReference type="SUPFAM" id="SSF52172">
    <property type="entry name" value="CheY-like"/>
    <property type="match status" value="1"/>
</dbReference>
<dbReference type="SMART" id="SM00448">
    <property type="entry name" value="REC"/>
    <property type="match status" value="1"/>
</dbReference>
<dbReference type="InterPro" id="IPR011006">
    <property type="entry name" value="CheY-like_superfamily"/>
</dbReference>
<dbReference type="Gene3D" id="3.40.50.2300">
    <property type="match status" value="1"/>
</dbReference>
<protein>
    <submittedName>
        <fullName evidence="3">Response regulator receiver domain-containing protein</fullName>
    </submittedName>
</protein>
<reference evidence="3 4" key="1">
    <citation type="submission" date="2019-03" db="EMBL/GenBank/DDBJ databases">
        <title>Genomic Encyclopedia of Archaeal and Bacterial Type Strains, Phase II (KMG-II): from individual species to whole genera.</title>
        <authorList>
            <person name="Goeker M."/>
        </authorList>
    </citation>
    <scope>NUCLEOTIDE SEQUENCE [LARGE SCALE GENOMIC DNA]</scope>
    <source>
        <strain evidence="3 4">DSM 18435</strain>
    </source>
</reference>
<feature type="domain" description="Response regulatory" evidence="2">
    <location>
        <begin position="5"/>
        <end position="129"/>
    </location>
</feature>
<evidence type="ECO:0000313" key="3">
    <source>
        <dbReference type="EMBL" id="TDQ29072.1"/>
    </source>
</evidence>
<evidence type="ECO:0000259" key="2">
    <source>
        <dbReference type="PROSITE" id="PS50110"/>
    </source>
</evidence>
<dbReference type="Proteomes" id="UP000295468">
    <property type="component" value="Unassembled WGS sequence"/>
</dbReference>
<comment type="caution">
    <text evidence="3">The sequence shown here is derived from an EMBL/GenBank/DDBJ whole genome shotgun (WGS) entry which is preliminary data.</text>
</comment>
<proteinExistence type="predicted"/>
<dbReference type="Pfam" id="PF00072">
    <property type="entry name" value="Response_reg"/>
    <property type="match status" value="1"/>
</dbReference>
<sequence>MENMKILLVEDNEGDILLTQEALFENDSEIDLKIVRDGQSALDYVFKRNRYAEAESPDLILLDINIPRMNGHEVLKAIKTSEYRAIPVVILTTSTAENDIVQAYTNGVNAYVVKDFIFEDLNHVVTQIQYFWNSVATLPVKKYA</sequence>
<organism evidence="3 4">
    <name type="scientific">Zeaxanthinibacter enoshimensis</name>
    <dbReference type="NCBI Taxonomy" id="392009"/>
    <lineage>
        <taxon>Bacteria</taxon>
        <taxon>Pseudomonadati</taxon>
        <taxon>Bacteroidota</taxon>
        <taxon>Flavobacteriia</taxon>
        <taxon>Flavobacteriales</taxon>
        <taxon>Flavobacteriaceae</taxon>
        <taxon>Zeaxanthinibacter</taxon>
    </lineage>
</organism>
<dbReference type="InterPro" id="IPR052893">
    <property type="entry name" value="TCS_response_regulator"/>
</dbReference>
<dbReference type="OrthoDB" id="7631574at2"/>
<dbReference type="PROSITE" id="PS50110">
    <property type="entry name" value="RESPONSE_REGULATORY"/>
    <property type="match status" value="1"/>
</dbReference>
<dbReference type="AlphaFoldDB" id="A0A4R6TJW9"/>
<dbReference type="CDD" id="cd17557">
    <property type="entry name" value="REC_Rcp-like"/>
    <property type="match status" value="1"/>
</dbReference>
<keyword evidence="4" id="KW-1185">Reference proteome</keyword>
<feature type="modified residue" description="4-aspartylphosphate" evidence="1">
    <location>
        <position position="63"/>
    </location>
</feature>
<keyword evidence="1" id="KW-0597">Phosphoprotein</keyword>
<accession>A0A4R6TJW9</accession>
<dbReference type="PANTHER" id="PTHR44520:SF2">
    <property type="entry name" value="RESPONSE REGULATOR RCP1"/>
    <property type="match status" value="1"/>
</dbReference>
<dbReference type="PANTHER" id="PTHR44520">
    <property type="entry name" value="RESPONSE REGULATOR RCP1-RELATED"/>
    <property type="match status" value="1"/>
</dbReference>
<name>A0A4R6TJW9_9FLAO</name>
<dbReference type="GO" id="GO:0000160">
    <property type="term" value="P:phosphorelay signal transduction system"/>
    <property type="evidence" value="ECO:0007669"/>
    <property type="project" value="InterPro"/>
</dbReference>
<dbReference type="EMBL" id="SNYI01000003">
    <property type="protein sequence ID" value="TDQ29072.1"/>
    <property type="molecule type" value="Genomic_DNA"/>
</dbReference>